<dbReference type="PRINTS" id="PR00160">
    <property type="entry name" value="GLUTAREDOXIN"/>
</dbReference>
<dbReference type="Pfam" id="PF08534">
    <property type="entry name" value="Redoxin"/>
    <property type="match status" value="1"/>
</dbReference>
<dbReference type="InterPro" id="IPR013766">
    <property type="entry name" value="Thioredoxin_domain"/>
</dbReference>
<dbReference type="Gene3D" id="3.40.30.10">
    <property type="entry name" value="Glutaredoxin"/>
    <property type="match status" value="2"/>
</dbReference>
<dbReference type="PROSITE" id="PS51354">
    <property type="entry name" value="GLUTAREDOXIN_2"/>
    <property type="match status" value="1"/>
</dbReference>
<dbReference type="NCBIfam" id="TIGR02190">
    <property type="entry name" value="GlrX-dom"/>
    <property type="match status" value="1"/>
</dbReference>
<accession>A0A1Y5HSS6</accession>
<evidence type="ECO:0000256" key="3">
    <source>
        <dbReference type="PIRSR" id="PIRSR637944-1"/>
    </source>
</evidence>
<evidence type="ECO:0000256" key="2">
    <source>
        <dbReference type="ARBA" id="ARBA00023002"/>
    </source>
</evidence>
<proteinExistence type="predicted"/>
<dbReference type="Proteomes" id="UP000227088">
    <property type="component" value="Unassembled WGS sequence"/>
</dbReference>
<dbReference type="PANTHER" id="PTHR10430">
    <property type="entry name" value="PEROXIREDOXIN"/>
    <property type="match status" value="1"/>
</dbReference>
<dbReference type="PROSITE" id="PS51352">
    <property type="entry name" value="THIOREDOXIN_2"/>
    <property type="match status" value="1"/>
</dbReference>
<dbReference type="CDD" id="cd03013">
    <property type="entry name" value="PRX5_like"/>
    <property type="match status" value="1"/>
</dbReference>
<dbReference type="InterPro" id="IPR014025">
    <property type="entry name" value="Glutaredoxin_subgr"/>
</dbReference>
<dbReference type="InterPro" id="IPR036249">
    <property type="entry name" value="Thioredoxin-like_sf"/>
</dbReference>
<dbReference type="AlphaFoldDB" id="A0A1Y5HSS6"/>
<dbReference type="PANTHER" id="PTHR10430:SF16">
    <property type="entry name" value="PEROXIREDOXIN-5, MITOCHONDRIAL"/>
    <property type="match status" value="1"/>
</dbReference>
<evidence type="ECO:0000259" key="4">
    <source>
        <dbReference type="PROSITE" id="PS51352"/>
    </source>
</evidence>
<feature type="active site" description="Cysteine sulfenic acid (-SOH) intermediate" evidence="3">
    <location>
        <position position="52"/>
    </location>
</feature>
<dbReference type="GO" id="GO:0045454">
    <property type="term" value="P:cell redox homeostasis"/>
    <property type="evidence" value="ECO:0007669"/>
    <property type="project" value="TreeGrafter"/>
</dbReference>
<dbReference type="SUPFAM" id="SSF52833">
    <property type="entry name" value="Thioredoxin-like"/>
    <property type="match status" value="1"/>
</dbReference>
<dbReference type="FunFam" id="3.40.30.10:FF:000160">
    <property type="entry name" value="Peroxiredoxin family protein/glutaredoxin"/>
    <property type="match status" value="1"/>
</dbReference>
<dbReference type="GO" id="GO:0034599">
    <property type="term" value="P:cellular response to oxidative stress"/>
    <property type="evidence" value="ECO:0007669"/>
    <property type="project" value="InterPro"/>
</dbReference>
<keyword evidence="2" id="KW-0560">Oxidoreductase</keyword>
<feature type="domain" description="Thioredoxin" evidence="4">
    <location>
        <begin position="6"/>
        <end position="170"/>
    </location>
</feature>
<evidence type="ECO:0000313" key="5">
    <source>
        <dbReference type="EMBL" id="OUS40371.1"/>
    </source>
</evidence>
<evidence type="ECO:0000256" key="1">
    <source>
        <dbReference type="ARBA" id="ARBA00022559"/>
    </source>
</evidence>
<evidence type="ECO:0000313" key="6">
    <source>
        <dbReference type="Proteomes" id="UP000227088"/>
    </source>
</evidence>
<sequence length="245" mass="26321">MTTLTDRTGLTVPQVTWPTRQGDEWVNVTTDDVFKGKTVAVFSLPGAFTPTCSSTHLPRYNELAGVFKDNGVDEIVCISVNDTFVMNAWLADQEAGNIRVIPDGTGAFTDGMGLLVDKSDIGFGKRSWRYSMLVKDGVIDQMFIEPQKPGDPFEVSDADTMLAYINADAKPPVSVSIISKPGCQFCAKAKADLTAAGLGYEEILLGKDASITSLRAMSGKETAPQIFIAGQYIGGSEELSAYLAK</sequence>
<dbReference type="InterPro" id="IPR013740">
    <property type="entry name" value="Redoxin"/>
</dbReference>
<reference evidence="6" key="1">
    <citation type="journal article" date="2017" name="Proc. Natl. Acad. Sci. U.S.A.">
        <title>Simulation of Deepwater Horizon oil plume reveals substrate specialization within a complex community of hydrocarbon degraders.</title>
        <authorList>
            <person name="Hu P."/>
            <person name="Dubinsky E.A."/>
            <person name="Probst A.J."/>
            <person name="Wang J."/>
            <person name="Sieber C.M.K."/>
            <person name="Tom L.M."/>
            <person name="Gardinali P."/>
            <person name="Banfield J.F."/>
            <person name="Atlas R.M."/>
            <person name="Andersen G.L."/>
        </authorList>
    </citation>
    <scope>NUCLEOTIDE SEQUENCE [LARGE SCALE GENOMIC DNA]</scope>
</reference>
<dbReference type="InterPro" id="IPR011906">
    <property type="entry name" value="Glutaredoxin_dom"/>
</dbReference>
<organism evidence="5 6">
    <name type="scientific">Oleispira antarctica</name>
    <dbReference type="NCBI Taxonomy" id="188908"/>
    <lineage>
        <taxon>Bacteria</taxon>
        <taxon>Pseudomonadati</taxon>
        <taxon>Pseudomonadota</taxon>
        <taxon>Gammaproteobacteria</taxon>
        <taxon>Oceanospirillales</taxon>
        <taxon>Oceanospirillaceae</taxon>
        <taxon>Oleispira</taxon>
    </lineage>
</organism>
<comment type="caution">
    <text evidence="5">The sequence shown here is derived from an EMBL/GenBank/DDBJ whole genome shotgun (WGS) entry which is preliminary data.</text>
</comment>
<protein>
    <submittedName>
        <fullName evidence="5">Glutathione peroxidase</fullName>
    </submittedName>
</protein>
<dbReference type="GO" id="GO:0005737">
    <property type="term" value="C:cytoplasm"/>
    <property type="evidence" value="ECO:0007669"/>
    <property type="project" value="TreeGrafter"/>
</dbReference>
<dbReference type="Pfam" id="PF00462">
    <property type="entry name" value="Glutaredoxin"/>
    <property type="match status" value="1"/>
</dbReference>
<dbReference type="InterPro" id="IPR002109">
    <property type="entry name" value="Glutaredoxin"/>
</dbReference>
<gene>
    <name evidence="5" type="ORF">A9R00_06370</name>
</gene>
<dbReference type="InterPro" id="IPR037944">
    <property type="entry name" value="PRX5-like"/>
</dbReference>
<dbReference type="EMBL" id="MABE01000358">
    <property type="protein sequence ID" value="OUS40371.1"/>
    <property type="molecule type" value="Genomic_DNA"/>
</dbReference>
<dbReference type="GO" id="GO:0042744">
    <property type="term" value="P:hydrogen peroxide catabolic process"/>
    <property type="evidence" value="ECO:0007669"/>
    <property type="project" value="TreeGrafter"/>
</dbReference>
<keyword evidence="1 5" id="KW-0575">Peroxidase</keyword>
<dbReference type="GO" id="GO:0008379">
    <property type="term" value="F:thioredoxin peroxidase activity"/>
    <property type="evidence" value="ECO:0007669"/>
    <property type="project" value="InterPro"/>
</dbReference>
<name>A0A1Y5HSS6_OLEAN</name>